<sequence>MSLNSTQKFRFGGGNFTHLYCKQQLTDSKVAYSAITVVTIAFLPKTQMEFPFQGQLYKIYKEGVVSLMTFKLKKYLTGAPDLYYRLLKSIGIEKSSYFGGGWRLPLTKWYFRHWWGGYRAGATLSYWEGIFFWSLRLNFEI</sequence>
<evidence type="ECO:0000313" key="2">
    <source>
        <dbReference type="Proteomes" id="UP001162164"/>
    </source>
</evidence>
<accession>A0ABQ9JVA2</accession>
<gene>
    <name evidence="1" type="ORF">NQ317_000860</name>
</gene>
<dbReference type="Proteomes" id="UP001162164">
    <property type="component" value="Unassembled WGS sequence"/>
</dbReference>
<organism evidence="1 2">
    <name type="scientific">Molorchus minor</name>
    <dbReference type="NCBI Taxonomy" id="1323400"/>
    <lineage>
        <taxon>Eukaryota</taxon>
        <taxon>Metazoa</taxon>
        <taxon>Ecdysozoa</taxon>
        <taxon>Arthropoda</taxon>
        <taxon>Hexapoda</taxon>
        <taxon>Insecta</taxon>
        <taxon>Pterygota</taxon>
        <taxon>Neoptera</taxon>
        <taxon>Endopterygota</taxon>
        <taxon>Coleoptera</taxon>
        <taxon>Polyphaga</taxon>
        <taxon>Cucujiformia</taxon>
        <taxon>Chrysomeloidea</taxon>
        <taxon>Cerambycidae</taxon>
        <taxon>Lamiinae</taxon>
        <taxon>Monochamini</taxon>
        <taxon>Molorchus</taxon>
    </lineage>
</organism>
<evidence type="ECO:0000313" key="1">
    <source>
        <dbReference type="EMBL" id="KAJ8981632.1"/>
    </source>
</evidence>
<name>A0ABQ9JVA2_9CUCU</name>
<comment type="caution">
    <text evidence="1">The sequence shown here is derived from an EMBL/GenBank/DDBJ whole genome shotgun (WGS) entry which is preliminary data.</text>
</comment>
<keyword evidence="2" id="KW-1185">Reference proteome</keyword>
<proteinExistence type="predicted"/>
<reference evidence="1" key="1">
    <citation type="journal article" date="2023" name="Insect Mol. Biol.">
        <title>Genome sequencing provides insights into the evolution of gene families encoding plant cell wall-degrading enzymes in longhorned beetles.</title>
        <authorList>
            <person name="Shin N.R."/>
            <person name="Okamura Y."/>
            <person name="Kirsch R."/>
            <person name="Pauchet Y."/>
        </authorList>
    </citation>
    <scope>NUCLEOTIDE SEQUENCE</scope>
    <source>
        <strain evidence="1">MMC_N1</strain>
    </source>
</reference>
<dbReference type="EMBL" id="JAPWTJ010000173">
    <property type="protein sequence ID" value="KAJ8981632.1"/>
    <property type="molecule type" value="Genomic_DNA"/>
</dbReference>
<protein>
    <submittedName>
        <fullName evidence="1">Uncharacterized protein</fullName>
    </submittedName>
</protein>